<evidence type="ECO:0000313" key="5">
    <source>
        <dbReference type="EMBL" id="KAF5193065.1"/>
    </source>
</evidence>
<dbReference type="GO" id="GO:0038023">
    <property type="term" value="F:signaling receptor activity"/>
    <property type="evidence" value="ECO:0007669"/>
    <property type="project" value="TreeGrafter"/>
</dbReference>
<keyword evidence="6" id="KW-1185">Reference proteome</keyword>
<accession>A0A7J6W9J9</accession>
<evidence type="ECO:0000259" key="4">
    <source>
        <dbReference type="SMART" id="SM01037"/>
    </source>
</evidence>
<protein>
    <submittedName>
        <fullName evidence="5">S-norcoclaurine synthase</fullName>
    </submittedName>
</protein>
<dbReference type="InterPro" id="IPR000916">
    <property type="entry name" value="Bet_v_I/MLP"/>
</dbReference>
<feature type="region of interest" description="Disordered" evidence="3">
    <location>
        <begin position="205"/>
        <end position="240"/>
    </location>
</feature>
<feature type="domain" description="Bet v I/Major latex protein" evidence="4">
    <location>
        <begin position="1"/>
        <end position="147"/>
    </location>
</feature>
<evidence type="ECO:0000256" key="2">
    <source>
        <dbReference type="ARBA" id="ARBA00022589"/>
    </source>
</evidence>
<dbReference type="GO" id="GO:0004864">
    <property type="term" value="F:protein phosphatase inhibitor activity"/>
    <property type="evidence" value="ECO:0007669"/>
    <property type="project" value="TreeGrafter"/>
</dbReference>
<evidence type="ECO:0000256" key="3">
    <source>
        <dbReference type="SAM" id="MobiDB-lite"/>
    </source>
</evidence>
<dbReference type="PANTHER" id="PTHR31213:SF19">
    <property type="entry name" value="BET V I_MAJOR LATEX PROTEIN DOMAIN-CONTAINING PROTEIN"/>
    <property type="match status" value="1"/>
</dbReference>
<reference evidence="5 6" key="1">
    <citation type="submission" date="2020-06" db="EMBL/GenBank/DDBJ databases">
        <title>Transcriptomic and genomic resources for Thalictrum thalictroides and T. hernandezii: Facilitating candidate gene discovery in an emerging model plant lineage.</title>
        <authorList>
            <person name="Arias T."/>
            <person name="Riano-Pachon D.M."/>
            <person name="Di Stilio V.S."/>
        </authorList>
    </citation>
    <scope>NUCLEOTIDE SEQUENCE [LARGE SCALE GENOMIC DNA]</scope>
    <source>
        <strain evidence="6">cv. WT478/WT964</strain>
        <tissue evidence="5">Leaves</tissue>
    </source>
</reference>
<dbReference type="SMART" id="SM01037">
    <property type="entry name" value="Bet_v_1"/>
    <property type="match status" value="1"/>
</dbReference>
<dbReference type="EMBL" id="JABWDY010020545">
    <property type="protein sequence ID" value="KAF5193065.1"/>
    <property type="molecule type" value="Genomic_DNA"/>
</dbReference>
<dbReference type="CDD" id="cd07816">
    <property type="entry name" value="Bet_v1-like"/>
    <property type="match status" value="1"/>
</dbReference>
<dbReference type="GO" id="GO:0005634">
    <property type="term" value="C:nucleus"/>
    <property type="evidence" value="ECO:0007669"/>
    <property type="project" value="TreeGrafter"/>
</dbReference>
<dbReference type="SUPFAM" id="SSF55961">
    <property type="entry name" value="Bet v1-like"/>
    <property type="match status" value="1"/>
</dbReference>
<dbReference type="InterPro" id="IPR050279">
    <property type="entry name" value="Plant_def-hormone_signal"/>
</dbReference>
<comment type="caution">
    <text evidence="5">The sequence shown here is derived from an EMBL/GenBank/DDBJ whole genome shotgun (WGS) entry which is preliminary data.</text>
</comment>
<dbReference type="OrthoDB" id="1879545at2759"/>
<dbReference type="InterPro" id="IPR023393">
    <property type="entry name" value="START-like_dom_sf"/>
</dbReference>
<dbReference type="GO" id="GO:0010427">
    <property type="term" value="F:abscisic acid binding"/>
    <property type="evidence" value="ECO:0007669"/>
    <property type="project" value="TreeGrafter"/>
</dbReference>
<evidence type="ECO:0000256" key="1">
    <source>
        <dbReference type="ARBA" id="ARBA00009744"/>
    </source>
</evidence>
<dbReference type="FunFam" id="3.30.530.20:FF:000007">
    <property type="entry name" value="Major pollen allergen Bet v 1-A"/>
    <property type="match status" value="1"/>
</dbReference>
<proteinExistence type="inferred from homology"/>
<sequence length="300" mass="33685">MVEHIEHELEVNVPAAQVWKIYGSLELADLICKLLPDFFENVEVIEGDGGVGTVLKLVYAKGIPMVTYQKEKFTVVDHEKRLIVAEVFEGGLLDHGFSLYRFIFQIIEKDANSSIIKSSIEYEVKPGYEANEAFPSAKGLEIKYLEGKQNSSGCGDIGNRGSVSIDMAVRDIHTKGSILERLALLENRLFQLCLEIEASSTSSSSVAHLSENTSYRQGSSMTTEQSNSVESIDEQNHSSDDNHHSFFHRALFNRFEFLGNSMNNSTEQKHLISTKDSEDIPKNGKKFKARNRRWKTILGC</sequence>
<organism evidence="5 6">
    <name type="scientific">Thalictrum thalictroides</name>
    <name type="common">Rue-anemone</name>
    <name type="synonym">Anemone thalictroides</name>
    <dbReference type="NCBI Taxonomy" id="46969"/>
    <lineage>
        <taxon>Eukaryota</taxon>
        <taxon>Viridiplantae</taxon>
        <taxon>Streptophyta</taxon>
        <taxon>Embryophyta</taxon>
        <taxon>Tracheophyta</taxon>
        <taxon>Spermatophyta</taxon>
        <taxon>Magnoliopsida</taxon>
        <taxon>Ranunculales</taxon>
        <taxon>Ranunculaceae</taxon>
        <taxon>Thalictroideae</taxon>
        <taxon>Thalictrum</taxon>
    </lineage>
</organism>
<dbReference type="GO" id="GO:0005737">
    <property type="term" value="C:cytoplasm"/>
    <property type="evidence" value="ECO:0007669"/>
    <property type="project" value="TreeGrafter"/>
</dbReference>
<comment type="similarity">
    <text evidence="1">Belongs to the BetVI family.</text>
</comment>
<keyword evidence="2" id="KW-0017">Alkaloid metabolism</keyword>
<dbReference type="Proteomes" id="UP000554482">
    <property type="component" value="Unassembled WGS sequence"/>
</dbReference>
<gene>
    <name evidence="5" type="ORF">FRX31_017348</name>
</gene>
<dbReference type="GO" id="GO:0009820">
    <property type="term" value="P:alkaloid metabolic process"/>
    <property type="evidence" value="ECO:0007669"/>
    <property type="project" value="UniProtKB-KW"/>
</dbReference>
<dbReference type="AlphaFoldDB" id="A0A7J6W9J9"/>
<dbReference type="Gene3D" id="3.30.530.20">
    <property type="match status" value="1"/>
</dbReference>
<name>A0A7J6W9J9_THATH</name>
<dbReference type="PANTHER" id="PTHR31213">
    <property type="entry name" value="OS08G0374000 PROTEIN-RELATED"/>
    <property type="match status" value="1"/>
</dbReference>
<dbReference type="Pfam" id="PF00407">
    <property type="entry name" value="Bet_v_1"/>
    <property type="match status" value="1"/>
</dbReference>
<evidence type="ECO:0000313" key="6">
    <source>
        <dbReference type="Proteomes" id="UP000554482"/>
    </source>
</evidence>
<dbReference type="GO" id="GO:0006952">
    <property type="term" value="P:defense response"/>
    <property type="evidence" value="ECO:0007669"/>
    <property type="project" value="InterPro"/>
</dbReference>
<dbReference type="GO" id="GO:0009738">
    <property type="term" value="P:abscisic acid-activated signaling pathway"/>
    <property type="evidence" value="ECO:0007669"/>
    <property type="project" value="TreeGrafter"/>
</dbReference>
<feature type="compositionally biased region" description="Polar residues" evidence="3">
    <location>
        <begin position="206"/>
        <end position="230"/>
    </location>
</feature>